<gene>
    <name evidence="2" type="ORF">EPA93_22625</name>
</gene>
<proteinExistence type="predicted"/>
<keyword evidence="1" id="KW-1133">Transmembrane helix</keyword>
<keyword evidence="1" id="KW-0812">Transmembrane</keyword>
<dbReference type="OrthoDB" id="155553at2"/>
<dbReference type="EMBL" id="CP035758">
    <property type="protein sequence ID" value="QBD78633.1"/>
    <property type="molecule type" value="Genomic_DNA"/>
</dbReference>
<name>A0A4P6JTJ2_KTERU</name>
<evidence type="ECO:0000313" key="3">
    <source>
        <dbReference type="Proteomes" id="UP000290365"/>
    </source>
</evidence>
<keyword evidence="1" id="KW-0472">Membrane</keyword>
<evidence type="ECO:0000256" key="1">
    <source>
        <dbReference type="SAM" id="Phobius"/>
    </source>
</evidence>
<dbReference type="KEGG" id="kbs:EPA93_22625"/>
<accession>A0A4P6JTJ2</accession>
<organism evidence="2 3">
    <name type="scientific">Ktedonosporobacter rubrisoli</name>
    <dbReference type="NCBI Taxonomy" id="2509675"/>
    <lineage>
        <taxon>Bacteria</taxon>
        <taxon>Bacillati</taxon>
        <taxon>Chloroflexota</taxon>
        <taxon>Ktedonobacteria</taxon>
        <taxon>Ktedonobacterales</taxon>
        <taxon>Ktedonosporobacteraceae</taxon>
        <taxon>Ktedonosporobacter</taxon>
    </lineage>
</organism>
<dbReference type="RefSeq" id="WP_129889686.1">
    <property type="nucleotide sequence ID" value="NZ_CP035758.1"/>
</dbReference>
<reference evidence="2 3" key="1">
    <citation type="submission" date="2019-01" db="EMBL/GenBank/DDBJ databases">
        <title>Ktedonosporobacter rubrisoli SCAWS-G2.</title>
        <authorList>
            <person name="Huang Y."/>
            <person name="Yan B."/>
        </authorList>
    </citation>
    <scope>NUCLEOTIDE SEQUENCE [LARGE SCALE GENOMIC DNA]</scope>
    <source>
        <strain evidence="2 3">SCAWS-G2</strain>
    </source>
</reference>
<dbReference type="AlphaFoldDB" id="A0A4P6JTJ2"/>
<evidence type="ECO:0000313" key="2">
    <source>
        <dbReference type="EMBL" id="QBD78633.1"/>
    </source>
</evidence>
<sequence length="247" mass="27536">MSTHHHNRQGALDKQNAKTISCPICLAVYAPAQTHHYLLHASDEVLESVFVGMCHFCFRCRRPACPACWDEGYKVCRHCVQETGLPMQPKVELLAGGASIWPSQEQNLFQATPLICIHPGHFHKMADPRERLASVPTRPAVVEAGRKQSGKTPSVPATPMPAFHEPAHQGELDVAEIETRPEWALGPLKLLEYVLTFSLTILLAIVIILVIGASISANVNTFIANILHVDIRAEIAYLWQLIEHFFW</sequence>
<feature type="transmembrane region" description="Helical" evidence="1">
    <location>
        <begin position="190"/>
        <end position="215"/>
    </location>
</feature>
<keyword evidence="3" id="KW-1185">Reference proteome</keyword>
<protein>
    <submittedName>
        <fullName evidence="2">Uncharacterized protein</fullName>
    </submittedName>
</protein>
<dbReference type="Proteomes" id="UP000290365">
    <property type="component" value="Chromosome"/>
</dbReference>